<dbReference type="SMART" id="SM00271">
    <property type="entry name" value="DnaJ"/>
    <property type="match status" value="1"/>
</dbReference>
<evidence type="ECO:0000259" key="2">
    <source>
        <dbReference type="PROSITE" id="PS50076"/>
    </source>
</evidence>
<accession>A0ABN1I7F3</accession>
<proteinExistence type="predicted"/>
<comment type="caution">
    <text evidence="3">The sequence shown here is derived from an EMBL/GenBank/DDBJ whole genome shotgun (WGS) entry which is preliminary data.</text>
</comment>
<dbReference type="EMBL" id="BAAAET010000003">
    <property type="protein sequence ID" value="GAA0694674.1"/>
    <property type="molecule type" value="Genomic_DNA"/>
</dbReference>
<dbReference type="CDD" id="cd06257">
    <property type="entry name" value="DnaJ"/>
    <property type="match status" value="1"/>
</dbReference>
<dbReference type="InterPro" id="IPR001623">
    <property type="entry name" value="DnaJ_domain"/>
</dbReference>
<dbReference type="Gene3D" id="1.10.287.110">
    <property type="entry name" value="DnaJ domain"/>
    <property type="match status" value="1"/>
</dbReference>
<dbReference type="InterPro" id="IPR050817">
    <property type="entry name" value="DjlA_DnaK_co-chaperone"/>
</dbReference>
<organism evidence="3 4">
    <name type="scientific">Marinobacterium maritimum</name>
    <dbReference type="NCBI Taxonomy" id="500162"/>
    <lineage>
        <taxon>Bacteria</taxon>
        <taxon>Pseudomonadati</taxon>
        <taxon>Pseudomonadota</taxon>
        <taxon>Gammaproteobacteria</taxon>
        <taxon>Oceanospirillales</taxon>
        <taxon>Oceanospirillaceae</taxon>
        <taxon>Marinobacterium</taxon>
    </lineage>
</organism>
<sequence>MCPDLTPNPLIPELLDLLRQNPKGISEFSLMKALERHQAFTGLAEDYQLCLFQKHFMIMHGLYTLQTRLWYEEQLRVEISPLSVRLYTESVEVVVEEAGVPGAGDSLREYYLDWQQLSSTSAEDVQKLLRGFWDQCFDPGARQQALRVLELDEGASQEAIRQRYRQLAARLHPDKGGDSEAFIEVRRAYELLRSGQ</sequence>
<dbReference type="Proteomes" id="UP001499915">
    <property type="component" value="Unassembled WGS sequence"/>
</dbReference>
<evidence type="ECO:0000313" key="3">
    <source>
        <dbReference type="EMBL" id="GAA0694674.1"/>
    </source>
</evidence>
<evidence type="ECO:0000313" key="4">
    <source>
        <dbReference type="Proteomes" id="UP001499915"/>
    </source>
</evidence>
<name>A0ABN1I7F3_9GAMM</name>
<gene>
    <name evidence="3" type="ORF">GCM10009104_22720</name>
</gene>
<protein>
    <submittedName>
        <fullName evidence="3">DNA-J related domain-containing protein</fullName>
    </submittedName>
</protein>
<dbReference type="Pfam" id="PF00226">
    <property type="entry name" value="DnaJ"/>
    <property type="match status" value="1"/>
</dbReference>
<keyword evidence="1" id="KW-0143">Chaperone</keyword>
<dbReference type="RefSeq" id="WP_343806010.1">
    <property type="nucleotide sequence ID" value="NZ_BAAAET010000003.1"/>
</dbReference>
<dbReference type="PANTHER" id="PTHR24074">
    <property type="entry name" value="CO-CHAPERONE PROTEIN DJLA"/>
    <property type="match status" value="1"/>
</dbReference>
<keyword evidence="4" id="KW-1185">Reference proteome</keyword>
<dbReference type="InterPro" id="IPR021059">
    <property type="entry name" value="DnaJ-related_N"/>
</dbReference>
<dbReference type="InterPro" id="IPR036869">
    <property type="entry name" value="J_dom_sf"/>
</dbReference>
<dbReference type="SUPFAM" id="SSF46565">
    <property type="entry name" value="Chaperone J-domain"/>
    <property type="match status" value="1"/>
</dbReference>
<evidence type="ECO:0000256" key="1">
    <source>
        <dbReference type="ARBA" id="ARBA00023186"/>
    </source>
</evidence>
<feature type="domain" description="J" evidence="2">
    <location>
        <begin position="144"/>
        <end position="196"/>
    </location>
</feature>
<dbReference type="PROSITE" id="PS50076">
    <property type="entry name" value="DNAJ_2"/>
    <property type="match status" value="1"/>
</dbReference>
<reference evidence="3 4" key="1">
    <citation type="journal article" date="2019" name="Int. J. Syst. Evol. Microbiol.">
        <title>The Global Catalogue of Microorganisms (GCM) 10K type strain sequencing project: providing services to taxonomists for standard genome sequencing and annotation.</title>
        <authorList>
            <consortium name="The Broad Institute Genomics Platform"/>
            <consortium name="The Broad Institute Genome Sequencing Center for Infectious Disease"/>
            <person name="Wu L."/>
            <person name="Ma J."/>
        </authorList>
    </citation>
    <scope>NUCLEOTIDE SEQUENCE [LARGE SCALE GENOMIC DNA]</scope>
    <source>
        <strain evidence="3 4">JCM 15134</strain>
    </source>
</reference>
<dbReference type="Pfam" id="PF12339">
    <property type="entry name" value="DNAJ_related"/>
    <property type="match status" value="1"/>
</dbReference>